<gene>
    <name evidence="2" type="ORF">AXG93_4874s1400</name>
</gene>
<name>A0A176WHJ7_MARPO</name>
<accession>A0A176WHJ7</accession>
<proteinExistence type="predicted"/>
<evidence type="ECO:0000313" key="2">
    <source>
        <dbReference type="EMBL" id="OAE31775.1"/>
    </source>
</evidence>
<dbReference type="Proteomes" id="UP000077202">
    <property type="component" value="Unassembled WGS sequence"/>
</dbReference>
<keyword evidence="3" id="KW-1185">Reference proteome</keyword>
<feature type="region of interest" description="Disordered" evidence="1">
    <location>
        <begin position="27"/>
        <end position="64"/>
    </location>
</feature>
<evidence type="ECO:0000313" key="3">
    <source>
        <dbReference type="Proteomes" id="UP000077202"/>
    </source>
</evidence>
<dbReference type="EMBL" id="LVLJ01000985">
    <property type="protein sequence ID" value="OAE31775.1"/>
    <property type="molecule type" value="Genomic_DNA"/>
</dbReference>
<evidence type="ECO:0000256" key="1">
    <source>
        <dbReference type="SAM" id="MobiDB-lite"/>
    </source>
</evidence>
<comment type="caution">
    <text evidence="2">The sequence shown here is derived from an EMBL/GenBank/DDBJ whole genome shotgun (WGS) entry which is preliminary data.</text>
</comment>
<feature type="compositionally biased region" description="Polar residues" evidence="1">
    <location>
        <begin position="41"/>
        <end position="53"/>
    </location>
</feature>
<sequence>MGLANYYRSGVTQRDDEGKEFVFAYASRSNNAPESRDDHLTSYSSKRVDSQSLDPEVKNGGMDQRDVHDDALVLEFIRTNLMSGTMGAKERDSVFYRAKR</sequence>
<organism evidence="2 3">
    <name type="scientific">Marchantia polymorpha subsp. ruderalis</name>
    <dbReference type="NCBI Taxonomy" id="1480154"/>
    <lineage>
        <taxon>Eukaryota</taxon>
        <taxon>Viridiplantae</taxon>
        <taxon>Streptophyta</taxon>
        <taxon>Embryophyta</taxon>
        <taxon>Marchantiophyta</taxon>
        <taxon>Marchantiopsida</taxon>
        <taxon>Marchantiidae</taxon>
        <taxon>Marchantiales</taxon>
        <taxon>Marchantiaceae</taxon>
        <taxon>Marchantia</taxon>
    </lineage>
</organism>
<dbReference type="AlphaFoldDB" id="A0A176WHJ7"/>
<reference evidence="2" key="1">
    <citation type="submission" date="2016-03" db="EMBL/GenBank/DDBJ databases">
        <title>Mechanisms controlling the formation of the plant cell surface in tip-growing cells are functionally conserved among land plants.</title>
        <authorList>
            <person name="Honkanen S."/>
            <person name="Jones V.A."/>
            <person name="Morieri G."/>
            <person name="Champion C."/>
            <person name="Hetherington A.J."/>
            <person name="Kelly S."/>
            <person name="Saint-Marcoux D."/>
            <person name="Proust H."/>
            <person name="Prescott H."/>
            <person name="Dolan L."/>
        </authorList>
    </citation>
    <scope>NUCLEOTIDE SEQUENCE [LARGE SCALE GENOMIC DNA]</scope>
    <source>
        <tissue evidence="2">Whole gametophyte</tissue>
    </source>
</reference>
<protein>
    <submittedName>
        <fullName evidence="2">Uncharacterized protein</fullName>
    </submittedName>
</protein>